<protein>
    <submittedName>
        <fullName evidence="1">Uncharacterized protein</fullName>
    </submittedName>
</protein>
<sequence>MSHSRRCIILAVLAVIVWAATLGRPDDAPAAESVSGSGQVLLAKHAAITADLEKNQYGMPLYLESIEESGALRVDVYGILDSPFAPVMDALQTPESWCDINFMLLNIKACTFRQASDQQFLTLYSGRKYYQAPKDAYELELTFHVAAAQQEYIDIELAGAKGPLGTKDHRSRFEAAPLANDRTFIHFRYDYSFGALARTAMASYYATIGRDKKGFSTSAVDGRGKPVYVDGARGSLERTAVRSYLAIQTFMDELETPGSERFERQIEHWYDLTARFPLQLHEMDKGQYLANKRREHSNQLRLQKDLN</sequence>
<proteinExistence type="predicted"/>
<gene>
    <name evidence="1" type="ORF">HNQ81_002784</name>
</gene>
<reference evidence="1 2" key="1">
    <citation type="submission" date="2020-08" db="EMBL/GenBank/DDBJ databases">
        <title>Genomic Encyclopedia of Type Strains, Phase IV (KMG-IV): sequencing the most valuable type-strain genomes for metagenomic binning, comparative biology and taxonomic classification.</title>
        <authorList>
            <person name="Goeker M."/>
        </authorList>
    </citation>
    <scope>NUCLEOTIDE SEQUENCE [LARGE SCALE GENOMIC DNA]</scope>
    <source>
        <strain evidence="1 2">DSM 28570</strain>
    </source>
</reference>
<accession>A0A840US40</accession>
<comment type="caution">
    <text evidence="1">The sequence shown here is derived from an EMBL/GenBank/DDBJ whole genome shotgun (WGS) entry which is preliminary data.</text>
</comment>
<name>A0A840US40_9BACT</name>
<dbReference type="RefSeq" id="WP_183351851.1">
    <property type="nucleotide sequence ID" value="NZ_JACHEO010000018.1"/>
</dbReference>
<dbReference type="Proteomes" id="UP000539642">
    <property type="component" value="Unassembled WGS sequence"/>
</dbReference>
<dbReference type="AlphaFoldDB" id="A0A840US40"/>
<evidence type="ECO:0000313" key="1">
    <source>
        <dbReference type="EMBL" id="MBB5349037.1"/>
    </source>
</evidence>
<organism evidence="1 2">
    <name type="scientific">Desulfoprunum benzoelyticum</name>
    <dbReference type="NCBI Taxonomy" id="1506996"/>
    <lineage>
        <taxon>Bacteria</taxon>
        <taxon>Pseudomonadati</taxon>
        <taxon>Thermodesulfobacteriota</taxon>
        <taxon>Desulfobulbia</taxon>
        <taxon>Desulfobulbales</taxon>
        <taxon>Desulfobulbaceae</taxon>
        <taxon>Desulfoprunum</taxon>
    </lineage>
</organism>
<evidence type="ECO:0000313" key="2">
    <source>
        <dbReference type="Proteomes" id="UP000539642"/>
    </source>
</evidence>
<keyword evidence="2" id="KW-1185">Reference proteome</keyword>
<dbReference type="EMBL" id="JACHEO010000018">
    <property type="protein sequence ID" value="MBB5349037.1"/>
    <property type="molecule type" value="Genomic_DNA"/>
</dbReference>